<sequence>MTCSRTPSISRSTPSFPLTPSSSTPPPHSTAPAPPRLPLIRFDTRQISANIARESGNETTQFDRWHDRELDLYTVTALNTHYKYTQE</sequence>
<dbReference type="Proteomes" id="UP000076798">
    <property type="component" value="Unassembled WGS sequence"/>
</dbReference>
<gene>
    <name evidence="2" type="ORF">SISSUDRAFT_528693</name>
</gene>
<feature type="compositionally biased region" description="Pro residues" evidence="1">
    <location>
        <begin position="23"/>
        <end position="37"/>
    </location>
</feature>
<protein>
    <submittedName>
        <fullName evidence="2">Uncharacterized protein</fullName>
    </submittedName>
</protein>
<accession>A0A165XTV0</accession>
<feature type="compositionally biased region" description="Low complexity" evidence="1">
    <location>
        <begin position="1"/>
        <end position="22"/>
    </location>
</feature>
<evidence type="ECO:0000313" key="3">
    <source>
        <dbReference type="Proteomes" id="UP000076798"/>
    </source>
</evidence>
<name>A0A165XTV0_9AGAM</name>
<dbReference type="EMBL" id="KV428320">
    <property type="protein sequence ID" value="KZT32542.1"/>
    <property type="molecule type" value="Genomic_DNA"/>
</dbReference>
<evidence type="ECO:0000313" key="2">
    <source>
        <dbReference type="EMBL" id="KZT32542.1"/>
    </source>
</evidence>
<dbReference type="AlphaFoldDB" id="A0A165XTV0"/>
<reference evidence="2 3" key="1">
    <citation type="journal article" date="2016" name="Mol. Biol. Evol.">
        <title>Comparative Genomics of Early-Diverging Mushroom-Forming Fungi Provides Insights into the Origins of Lignocellulose Decay Capabilities.</title>
        <authorList>
            <person name="Nagy L.G."/>
            <person name="Riley R."/>
            <person name="Tritt A."/>
            <person name="Adam C."/>
            <person name="Daum C."/>
            <person name="Floudas D."/>
            <person name="Sun H."/>
            <person name="Yadav J.S."/>
            <person name="Pangilinan J."/>
            <person name="Larsson K.H."/>
            <person name="Matsuura K."/>
            <person name="Barry K."/>
            <person name="Labutti K."/>
            <person name="Kuo R."/>
            <person name="Ohm R.A."/>
            <person name="Bhattacharya S.S."/>
            <person name="Shirouzu T."/>
            <person name="Yoshinaga Y."/>
            <person name="Martin F.M."/>
            <person name="Grigoriev I.V."/>
            <person name="Hibbett D.S."/>
        </authorList>
    </citation>
    <scope>NUCLEOTIDE SEQUENCE [LARGE SCALE GENOMIC DNA]</scope>
    <source>
        <strain evidence="2 3">HHB10207 ss-3</strain>
    </source>
</reference>
<evidence type="ECO:0000256" key="1">
    <source>
        <dbReference type="SAM" id="MobiDB-lite"/>
    </source>
</evidence>
<feature type="region of interest" description="Disordered" evidence="1">
    <location>
        <begin position="1"/>
        <end position="37"/>
    </location>
</feature>
<keyword evidence="3" id="KW-1185">Reference proteome</keyword>
<organism evidence="2 3">
    <name type="scientific">Sistotremastrum suecicum HHB10207 ss-3</name>
    <dbReference type="NCBI Taxonomy" id="1314776"/>
    <lineage>
        <taxon>Eukaryota</taxon>
        <taxon>Fungi</taxon>
        <taxon>Dikarya</taxon>
        <taxon>Basidiomycota</taxon>
        <taxon>Agaricomycotina</taxon>
        <taxon>Agaricomycetes</taxon>
        <taxon>Sistotremastrales</taxon>
        <taxon>Sistotremastraceae</taxon>
        <taxon>Sistotremastrum</taxon>
    </lineage>
</organism>
<proteinExistence type="predicted"/>